<evidence type="ECO:0000256" key="10">
    <source>
        <dbReference type="SAM" id="SignalP"/>
    </source>
</evidence>
<organism evidence="12 13">
    <name type="scientific">Cinnamomum micranthum f. kanehirae</name>
    <dbReference type="NCBI Taxonomy" id="337451"/>
    <lineage>
        <taxon>Eukaryota</taxon>
        <taxon>Viridiplantae</taxon>
        <taxon>Streptophyta</taxon>
        <taxon>Embryophyta</taxon>
        <taxon>Tracheophyta</taxon>
        <taxon>Spermatophyta</taxon>
        <taxon>Magnoliopsida</taxon>
        <taxon>Magnoliidae</taxon>
        <taxon>Laurales</taxon>
        <taxon>Lauraceae</taxon>
        <taxon>Cinnamomum</taxon>
    </lineage>
</organism>
<protein>
    <submittedName>
        <fullName evidence="12">Non-specific lipid-transfer protein-like protein isoform X2</fullName>
    </submittedName>
</protein>
<dbReference type="GO" id="GO:0008289">
    <property type="term" value="F:lipid binding"/>
    <property type="evidence" value="ECO:0007669"/>
    <property type="project" value="InterPro"/>
</dbReference>
<evidence type="ECO:0000256" key="3">
    <source>
        <dbReference type="ARBA" id="ARBA00022622"/>
    </source>
</evidence>
<comment type="subcellular location">
    <subcellularLocation>
        <location evidence="1">Cell membrane</location>
        <topology evidence="1">Lipid-anchor</topology>
        <topology evidence="1">GPI-anchor</topology>
    </subcellularLocation>
</comment>
<keyword evidence="4 10" id="KW-0732">Signal</keyword>
<evidence type="ECO:0000256" key="1">
    <source>
        <dbReference type="ARBA" id="ARBA00004609"/>
    </source>
</evidence>
<keyword evidence="7" id="KW-0449">Lipoprotein</keyword>
<reference evidence="12 13" key="1">
    <citation type="journal article" date="2019" name="Nat. Plants">
        <title>Stout camphor tree genome fills gaps in understanding of flowering plant genome evolution.</title>
        <authorList>
            <person name="Chaw S.M."/>
            <person name="Liu Y.C."/>
            <person name="Wu Y.W."/>
            <person name="Wang H.Y."/>
            <person name="Lin C.I."/>
            <person name="Wu C.S."/>
            <person name="Ke H.M."/>
            <person name="Chang L.Y."/>
            <person name="Hsu C.Y."/>
            <person name="Yang H.T."/>
            <person name="Sudianto E."/>
            <person name="Hsu M.H."/>
            <person name="Wu K.P."/>
            <person name="Wang L.N."/>
            <person name="Leebens-Mack J.H."/>
            <person name="Tsai I.J."/>
        </authorList>
    </citation>
    <scope>NUCLEOTIDE SEQUENCE [LARGE SCALE GENOMIC DNA]</scope>
    <source>
        <strain evidence="13">cv. Chaw 1501</strain>
        <tissue evidence="12">Young leaves</tissue>
    </source>
</reference>
<dbReference type="PANTHER" id="PTHR33044">
    <property type="entry name" value="BIFUNCTIONAL INHIBITOR/LIPID-TRANSFER PROTEIN/SEED STORAGE 2S ALBUMIN SUPERFAMILY PROTEIN-RELATED"/>
    <property type="match status" value="1"/>
</dbReference>
<dbReference type="AlphaFoldDB" id="A0A3S3QI10"/>
<accession>A0A3S3QI10</accession>
<dbReference type="CDD" id="cd00010">
    <property type="entry name" value="AAI_LTSS"/>
    <property type="match status" value="1"/>
</dbReference>
<dbReference type="GO" id="GO:0006869">
    <property type="term" value="P:lipid transport"/>
    <property type="evidence" value="ECO:0007669"/>
    <property type="project" value="InterPro"/>
</dbReference>
<keyword evidence="9" id="KW-0812">Transmembrane</keyword>
<feature type="chain" id="PRO_5018673023" evidence="10">
    <location>
        <begin position="25"/>
        <end position="200"/>
    </location>
</feature>
<dbReference type="InterPro" id="IPR000528">
    <property type="entry name" value="Plant_nsLTP"/>
</dbReference>
<dbReference type="SMART" id="SM00499">
    <property type="entry name" value="AAI"/>
    <property type="match status" value="1"/>
</dbReference>
<keyword evidence="5" id="KW-1015">Disulfide bond</keyword>
<evidence type="ECO:0000256" key="4">
    <source>
        <dbReference type="ARBA" id="ARBA00022729"/>
    </source>
</evidence>
<dbReference type="Gene3D" id="1.10.110.10">
    <property type="entry name" value="Plant lipid-transfer and hydrophobic proteins"/>
    <property type="match status" value="1"/>
</dbReference>
<dbReference type="SUPFAM" id="SSF47699">
    <property type="entry name" value="Bifunctional inhibitor/lipid-transfer protein/seed storage 2S albumin"/>
    <property type="match status" value="1"/>
</dbReference>
<evidence type="ECO:0000256" key="6">
    <source>
        <dbReference type="ARBA" id="ARBA00023180"/>
    </source>
</evidence>
<dbReference type="STRING" id="337451.A0A3S3QI10"/>
<feature type="signal peptide" evidence="10">
    <location>
        <begin position="1"/>
        <end position="24"/>
    </location>
</feature>
<keyword evidence="9" id="KW-0472">Membrane</keyword>
<dbReference type="GO" id="GO:0005886">
    <property type="term" value="C:plasma membrane"/>
    <property type="evidence" value="ECO:0007669"/>
    <property type="project" value="UniProtKB-SubCell"/>
</dbReference>
<keyword evidence="6" id="KW-0325">Glycoprotein</keyword>
<feature type="domain" description="Bifunctional inhibitor/plant lipid transfer protein/seed storage helical" evidence="11">
    <location>
        <begin position="28"/>
        <end position="105"/>
    </location>
</feature>
<dbReference type="PRINTS" id="PR00382">
    <property type="entry name" value="LIPIDTRNSFER"/>
</dbReference>
<dbReference type="Proteomes" id="UP000283530">
    <property type="component" value="Unassembled WGS sequence"/>
</dbReference>
<dbReference type="InterPro" id="IPR016140">
    <property type="entry name" value="Bifunc_inhib/LTP/seed_store"/>
</dbReference>
<dbReference type="InterPro" id="IPR043325">
    <property type="entry name" value="LTSS"/>
</dbReference>
<evidence type="ECO:0000313" key="12">
    <source>
        <dbReference type="EMBL" id="RWR85373.1"/>
    </source>
</evidence>
<keyword evidence="3" id="KW-0336">GPI-anchor</keyword>
<evidence type="ECO:0000256" key="8">
    <source>
        <dbReference type="SAM" id="MobiDB-lite"/>
    </source>
</evidence>
<evidence type="ECO:0000256" key="7">
    <source>
        <dbReference type="ARBA" id="ARBA00023288"/>
    </source>
</evidence>
<keyword evidence="9" id="KW-1133">Transmembrane helix</keyword>
<comment type="similarity">
    <text evidence="2">Belongs to the plant LTP family.</text>
</comment>
<dbReference type="EMBL" id="QPKB01000005">
    <property type="protein sequence ID" value="RWR85373.1"/>
    <property type="molecule type" value="Genomic_DNA"/>
</dbReference>
<name>A0A3S3QI10_9MAGN</name>
<evidence type="ECO:0000313" key="13">
    <source>
        <dbReference type="Proteomes" id="UP000283530"/>
    </source>
</evidence>
<keyword evidence="13" id="KW-1185">Reference proteome</keyword>
<feature type="compositionally biased region" description="Low complexity" evidence="8">
    <location>
        <begin position="107"/>
        <end position="156"/>
    </location>
</feature>
<feature type="region of interest" description="Disordered" evidence="8">
    <location>
        <begin position="106"/>
        <end position="172"/>
    </location>
</feature>
<evidence type="ECO:0000256" key="9">
    <source>
        <dbReference type="SAM" id="Phobius"/>
    </source>
</evidence>
<dbReference type="Pfam" id="PF14368">
    <property type="entry name" value="LTP_2"/>
    <property type="match status" value="1"/>
</dbReference>
<feature type="compositionally biased region" description="Polar residues" evidence="8">
    <location>
        <begin position="158"/>
        <end position="172"/>
    </location>
</feature>
<feature type="transmembrane region" description="Helical" evidence="9">
    <location>
        <begin position="178"/>
        <end position="197"/>
    </location>
</feature>
<dbReference type="InterPro" id="IPR036312">
    <property type="entry name" value="Bifun_inhib/LTP/seed_sf"/>
</dbReference>
<sequence length="200" mass="19843">MALRGLKMGLALVLVTALWAGVSAQTGCTTAIVSLSPCLNYITGNSSTPSSSCCTQLSSVVTNQAQCLCAVLNGGGSSFGLNLNQTQALALPGACNVKTPPVSQCNAVSPSASPGSSPTNTPASPATPAATVPSTTTPPATTTPTTTPSTTATVPSGKGSTNVPATNRATSSDARSTAIMPLSLLFSLLFIASYASLTRF</sequence>
<comment type="caution">
    <text evidence="12">The sequence shown here is derived from an EMBL/GenBank/DDBJ whole genome shotgun (WGS) entry which is preliminary data.</text>
</comment>
<dbReference type="GO" id="GO:0098552">
    <property type="term" value="C:side of membrane"/>
    <property type="evidence" value="ECO:0007669"/>
    <property type="project" value="UniProtKB-KW"/>
</dbReference>
<evidence type="ECO:0000259" key="11">
    <source>
        <dbReference type="SMART" id="SM00499"/>
    </source>
</evidence>
<dbReference type="FunFam" id="1.10.110.10:FF:000001">
    <property type="entry name" value="Bifunctional inhibitor/lipid-transfer protein/seed storage 2S albumin superfamily protein"/>
    <property type="match status" value="1"/>
</dbReference>
<evidence type="ECO:0000256" key="5">
    <source>
        <dbReference type="ARBA" id="ARBA00023157"/>
    </source>
</evidence>
<dbReference type="OrthoDB" id="911994at2759"/>
<gene>
    <name evidence="12" type="ORF">CKAN_01423500</name>
</gene>
<evidence type="ECO:0000256" key="2">
    <source>
        <dbReference type="ARBA" id="ARBA00009748"/>
    </source>
</evidence>
<proteinExistence type="inferred from homology"/>